<dbReference type="InterPro" id="IPR005174">
    <property type="entry name" value="KIB1-4_b-propeller"/>
</dbReference>
<dbReference type="SUPFAM" id="SSF81383">
    <property type="entry name" value="F-box domain"/>
    <property type="match status" value="1"/>
</dbReference>
<name>A0A1R3JNJ3_9ROSI</name>
<reference evidence="4" key="1">
    <citation type="submission" date="2013-09" db="EMBL/GenBank/DDBJ databases">
        <title>Corchorus olitorius genome sequencing.</title>
        <authorList>
            <person name="Alam M."/>
            <person name="Haque M.S."/>
            <person name="Islam M.S."/>
            <person name="Emdad E.M."/>
            <person name="Islam M.M."/>
            <person name="Ahmed B."/>
            <person name="Halim A."/>
            <person name="Hossen Q.M.M."/>
            <person name="Hossain M.Z."/>
            <person name="Ahmed R."/>
            <person name="Khan M.M."/>
            <person name="Islam R."/>
            <person name="Rashid M.M."/>
            <person name="Khan S.A."/>
            <person name="Rahman M.S."/>
            <person name="Alam M."/>
            <person name="Yahiya A.S."/>
            <person name="Khan M.S."/>
            <person name="Azam M.S."/>
            <person name="Haque T."/>
            <person name="Lashkar M.Z.H."/>
            <person name="Akhand A.I."/>
            <person name="Morshed G."/>
            <person name="Roy S."/>
            <person name="Uddin K.S."/>
            <person name="Rabeya T."/>
            <person name="Hossain A.S."/>
            <person name="Chowdhury A."/>
            <person name="Snigdha A.R."/>
            <person name="Mortoza M.S."/>
            <person name="Matin S.A."/>
            <person name="Hoque S.M.E."/>
            <person name="Islam M.K."/>
            <person name="Roy D.K."/>
            <person name="Haider R."/>
            <person name="Moosa M.M."/>
            <person name="Elias S.M."/>
            <person name="Hasan A.M."/>
            <person name="Jahan S."/>
            <person name="Shafiuddin M."/>
            <person name="Mahmood N."/>
            <person name="Shommy N.S."/>
        </authorList>
    </citation>
    <scope>NUCLEOTIDE SEQUENCE [LARGE SCALE GENOMIC DNA]</scope>
    <source>
        <strain evidence="4">cv. O-4</strain>
    </source>
</reference>
<evidence type="ECO:0000259" key="2">
    <source>
        <dbReference type="Pfam" id="PF03478"/>
    </source>
</evidence>
<accession>A0A1R3JNJ3</accession>
<keyword evidence="4" id="KW-1185">Reference proteome</keyword>
<dbReference type="InterPro" id="IPR001810">
    <property type="entry name" value="F-box_dom"/>
</dbReference>
<dbReference type="Pfam" id="PF03478">
    <property type="entry name" value="Beta-prop_KIB1-4"/>
    <property type="match status" value="2"/>
</dbReference>
<feature type="domain" description="KIB1-4 beta-propeller" evidence="2">
    <location>
        <begin position="21"/>
        <end position="246"/>
    </location>
</feature>
<evidence type="ECO:0000313" key="3">
    <source>
        <dbReference type="EMBL" id="OMO96456.1"/>
    </source>
</evidence>
<dbReference type="AlphaFoldDB" id="A0A1R3JNJ3"/>
<dbReference type="InterPro" id="IPR036047">
    <property type="entry name" value="F-box-like_dom_sf"/>
</dbReference>
<comment type="caution">
    <text evidence="3">The sequence shown here is derived from an EMBL/GenBank/DDBJ whole genome shotgun (WGS) entry which is preliminary data.</text>
</comment>
<organism evidence="3 4">
    <name type="scientific">Corchorus olitorius</name>
    <dbReference type="NCBI Taxonomy" id="93759"/>
    <lineage>
        <taxon>Eukaryota</taxon>
        <taxon>Viridiplantae</taxon>
        <taxon>Streptophyta</taxon>
        <taxon>Embryophyta</taxon>
        <taxon>Tracheophyta</taxon>
        <taxon>Spermatophyta</taxon>
        <taxon>Magnoliopsida</taxon>
        <taxon>eudicotyledons</taxon>
        <taxon>Gunneridae</taxon>
        <taxon>Pentapetalae</taxon>
        <taxon>rosids</taxon>
        <taxon>malvids</taxon>
        <taxon>Malvales</taxon>
        <taxon>Malvaceae</taxon>
        <taxon>Grewioideae</taxon>
        <taxon>Apeibeae</taxon>
        <taxon>Corchorus</taxon>
    </lineage>
</organism>
<dbReference type="PANTHER" id="PTHR33110">
    <property type="entry name" value="F-BOX/KELCH-REPEAT PROTEIN-RELATED"/>
    <property type="match status" value="1"/>
</dbReference>
<dbReference type="Proteomes" id="UP000187203">
    <property type="component" value="Unassembled WGS sequence"/>
</dbReference>
<protein>
    <submittedName>
        <fullName evidence="3">F-box protein</fullName>
    </submittedName>
</protein>
<sequence length="689" mass="79539">MGSRRIDEASLENIITESKASCNKGWLVELFYVSDSDADEPHYRCYLRNLYTSKKVKLPNLTAKFNYSKQILTAPPTEEQQPCFVLSLIENERSLLFCRLGDLTWSQWSWLPHWSEGQRSTIDDSIKINDKVYALCDRTRLFEIETQGDELGSKDCGPILPSSSLFCICGLVESCGELFAVGRKSIFDTYVYKMDFSLNRGEQVFKLSLDRCFAFLGTSLASFSAAEFGVGDNTIFFKETELGITDDYDYVSSKEKDDDPSLYAFNLADSSLSVWNTSRGTRTTLQDHSQIRKFNLSRWFQDHDQIHEEKFQEDGESSRWFQLPLDTQILVIQCLSSVYDVMNFRAVCKDWKSLVHPIEWSPNHGDEDSSPPFEYPWLMFPQGEKGMYNFFDPIANLMHSISIPELENCKVRYSHQGWLLVTRAPYSIFFFERFTKERIELPELGRYEGWFDAFCVSGTPTSTDWQICAISNSIPRSRSLLIYLMRPGREVWTWFGIDCSYHIPCPSFSNLVFDGECFCYLAKNGKFIYFKIETTDDHLHCVVKGSSSTSSFSKYWRQFLVCYQDELISVWIDQKRNSIDVFKLDSEEDEWVEVKSLDEKILYLSQTTSLAVEAAAPPEIKNTVQFSMFSDIHGNGGNISYSLKVQRFRVYKNSIQGYSSLGDLYDTKEIFLGGTWIQPLVQPHANWNI</sequence>
<dbReference type="Pfam" id="PF00646">
    <property type="entry name" value="F-box"/>
    <property type="match status" value="1"/>
</dbReference>
<dbReference type="OrthoDB" id="1001152at2759"/>
<feature type="domain" description="KIB1-4 beta-propeller" evidence="2">
    <location>
        <begin position="391"/>
        <end position="631"/>
    </location>
</feature>
<evidence type="ECO:0000259" key="1">
    <source>
        <dbReference type="Pfam" id="PF00646"/>
    </source>
</evidence>
<gene>
    <name evidence="3" type="ORF">COLO4_15278</name>
</gene>
<proteinExistence type="predicted"/>
<dbReference type="EMBL" id="AWUE01015649">
    <property type="protein sequence ID" value="OMO96456.1"/>
    <property type="molecule type" value="Genomic_DNA"/>
</dbReference>
<feature type="domain" description="F-box" evidence="1">
    <location>
        <begin position="320"/>
        <end position="355"/>
    </location>
</feature>
<evidence type="ECO:0000313" key="4">
    <source>
        <dbReference type="Proteomes" id="UP000187203"/>
    </source>
</evidence>